<feature type="region of interest" description="Disordered" evidence="1">
    <location>
        <begin position="1"/>
        <end position="21"/>
    </location>
</feature>
<organism evidence="2 3">
    <name type="scientific">Linum trigynum</name>
    <dbReference type="NCBI Taxonomy" id="586398"/>
    <lineage>
        <taxon>Eukaryota</taxon>
        <taxon>Viridiplantae</taxon>
        <taxon>Streptophyta</taxon>
        <taxon>Embryophyta</taxon>
        <taxon>Tracheophyta</taxon>
        <taxon>Spermatophyta</taxon>
        <taxon>Magnoliopsida</taxon>
        <taxon>eudicotyledons</taxon>
        <taxon>Gunneridae</taxon>
        <taxon>Pentapetalae</taxon>
        <taxon>rosids</taxon>
        <taxon>fabids</taxon>
        <taxon>Malpighiales</taxon>
        <taxon>Linaceae</taxon>
        <taxon>Linum</taxon>
    </lineage>
</organism>
<feature type="compositionally biased region" description="Polar residues" evidence="1">
    <location>
        <begin position="1"/>
        <end position="10"/>
    </location>
</feature>
<keyword evidence="3" id="KW-1185">Reference proteome</keyword>
<dbReference type="AlphaFoldDB" id="A0AAV2CNJ8"/>
<dbReference type="Proteomes" id="UP001497516">
    <property type="component" value="Chromosome 1"/>
</dbReference>
<reference evidence="2 3" key="1">
    <citation type="submission" date="2024-04" db="EMBL/GenBank/DDBJ databases">
        <authorList>
            <person name="Fracassetti M."/>
        </authorList>
    </citation>
    <scope>NUCLEOTIDE SEQUENCE [LARGE SCALE GENOMIC DNA]</scope>
</reference>
<dbReference type="EMBL" id="OZ034813">
    <property type="protein sequence ID" value="CAL1358152.1"/>
    <property type="molecule type" value="Genomic_DNA"/>
</dbReference>
<sequence length="75" mass="8335">MASNDPTGLQSDRRREQRAAKPILHPRSFTTRVRCHGSHILFLKDAEILNAGSPFRSPGMRSCSPTGVHRLVVVL</sequence>
<protein>
    <submittedName>
        <fullName evidence="2">Uncharacterized protein</fullName>
    </submittedName>
</protein>
<evidence type="ECO:0000313" key="3">
    <source>
        <dbReference type="Proteomes" id="UP001497516"/>
    </source>
</evidence>
<evidence type="ECO:0000313" key="2">
    <source>
        <dbReference type="EMBL" id="CAL1358152.1"/>
    </source>
</evidence>
<name>A0AAV2CNJ8_9ROSI</name>
<evidence type="ECO:0000256" key="1">
    <source>
        <dbReference type="SAM" id="MobiDB-lite"/>
    </source>
</evidence>
<proteinExistence type="predicted"/>
<accession>A0AAV2CNJ8</accession>
<gene>
    <name evidence="2" type="ORF">LTRI10_LOCUS5732</name>
</gene>